<reference evidence="10 11" key="1">
    <citation type="submission" date="2018-06" db="EMBL/GenBank/DDBJ databases">
        <authorList>
            <consortium name="Pathogen Informatics"/>
            <person name="Doyle S."/>
        </authorList>
    </citation>
    <scope>NUCLEOTIDE SEQUENCE [LARGE SCALE GENOMIC DNA]</scope>
    <source>
        <strain evidence="10 11">NCTC10723</strain>
    </source>
</reference>
<dbReference type="Pfam" id="PF12821">
    <property type="entry name" value="ThrE_2"/>
    <property type="match status" value="1"/>
</dbReference>
<dbReference type="RefSeq" id="WP_115270658.1">
    <property type="nucleotide sequence ID" value="NZ_CASFEE010000002.1"/>
</dbReference>
<dbReference type="GO" id="GO:0015744">
    <property type="term" value="P:succinate transport"/>
    <property type="evidence" value="ECO:0007669"/>
    <property type="project" value="TreeGrafter"/>
</dbReference>
<organism evidence="10 11">
    <name type="scientific">Fusobacterium necrogenes</name>
    <dbReference type="NCBI Taxonomy" id="858"/>
    <lineage>
        <taxon>Bacteria</taxon>
        <taxon>Fusobacteriati</taxon>
        <taxon>Fusobacteriota</taxon>
        <taxon>Fusobacteriia</taxon>
        <taxon>Fusobacteriales</taxon>
        <taxon>Fusobacteriaceae</taxon>
        <taxon>Fusobacterium</taxon>
    </lineage>
</organism>
<evidence type="ECO:0000256" key="6">
    <source>
        <dbReference type="ARBA" id="ARBA00023136"/>
    </source>
</evidence>
<gene>
    <name evidence="10" type="ORF">NCTC10723_01382</name>
</gene>
<dbReference type="AlphaFoldDB" id="A0A377GY60"/>
<evidence type="ECO:0000256" key="8">
    <source>
        <dbReference type="SAM" id="Phobius"/>
    </source>
</evidence>
<evidence type="ECO:0000259" key="9">
    <source>
        <dbReference type="Pfam" id="PF12821"/>
    </source>
</evidence>
<keyword evidence="4 8" id="KW-0812">Transmembrane</keyword>
<keyword evidence="5 8" id="KW-1133">Transmembrane helix</keyword>
<dbReference type="PANTHER" id="PTHR34390:SF1">
    <property type="entry name" value="SUCCINATE TRANSPORTER SUBUNIT YJJB-RELATED"/>
    <property type="match status" value="1"/>
</dbReference>
<feature type="transmembrane region" description="Helical" evidence="8">
    <location>
        <begin position="124"/>
        <end position="144"/>
    </location>
</feature>
<feature type="transmembrane region" description="Helical" evidence="8">
    <location>
        <begin position="84"/>
        <end position="104"/>
    </location>
</feature>
<dbReference type="EMBL" id="UGGU01000003">
    <property type="protein sequence ID" value="STO31919.1"/>
    <property type="molecule type" value="Genomic_DNA"/>
</dbReference>
<evidence type="ECO:0000313" key="10">
    <source>
        <dbReference type="EMBL" id="STO31919.1"/>
    </source>
</evidence>
<protein>
    <submittedName>
        <fullName evidence="10">Uncharacterized conserved protein</fullName>
    </submittedName>
</protein>
<name>A0A377GY60_9FUSO</name>
<evidence type="ECO:0000256" key="5">
    <source>
        <dbReference type="ARBA" id="ARBA00022989"/>
    </source>
</evidence>
<evidence type="ECO:0000256" key="4">
    <source>
        <dbReference type="ARBA" id="ARBA00022692"/>
    </source>
</evidence>
<dbReference type="InterPro" id="IPR050539">
    <property type="entry name" value="ThrE_Dicarb/AminoAcid_Exp"/>
</dbReference>
<keyword evidence="2" id="KW-1003">Cell membrane</keyword>
<comment type="similarity">
    <text evidence="7">Belongs to the ThrE exporter (TC 2.A.79) family.</text>
</comment>
<keyword evidence="6 8" id="KW-0472">Membrane</keyword>
<evidence type="ECO:0000313" key="11">
    <source>
        <dbReference type="Proteomes" id="UP000255328"/>
    </source>
</evidence>
<feature type="transmembrane region" description="Helical" evidence="8">
    <location>
        <begin position="34"/>
        <end position="53"/>
    </location>
</feature>
<evidence type="ECO:0000256" key="2">
    <source>
        <dbReference type="ARBA" id="ARBA00022475"/>
    </source>
</evidence>
<evidence type="ECO:0000256" key="7">
    <source>
        <dbReference type="ARBA" id="ARBA00034125"/>
    </source>
</evidence>
<comment type="subcellular location">
    <subcellularLocation>
        <location evidence="1">Cell membrane</location>
        <topology evidence="1">Multi-pass membrane protein</topology>
    </subcellularLocation>
</comment>
<dbReference type="PANTHER" id="PTHR34390">
    <property type="entry name" value="UPF0442 PROTEIN YJJB-RELATED"/>
    <property type="match status" value="1"/>
</dbReference>
<keyword evidence="11" id="KW-1185">Reference proteome</keyword>
<feature type="domain" description="Threonine/Serine exporter ThrE" evidence="9">
    <location>
        <begin position="12"/>
        <end position="138"/>
    </location>
</feature>
<sequence length="150" mass="16482">MIDIYFNNWLVQIIASIIATIGFGIMFNIKNRNLIHTGIAGGISWVVYLLGKNCNLTDGLNYFLASLCLSLYSEIAARKLKTPVTTILIAALIPLAPGGGIYYMMYNLINKNYSLAIEKGISTFIIAGAMAVGIFTATNMMRIFKKSTKK</sequence>
<evidence type="ECO:0000256" key="3">
    <source>
        <dbReference type="ARBA" id="ARBA00022519"/>
    </source>
</evidence>
<evidence type="ECO:0000256" key="1">
    <source>
        <dbReference type="ARBA" id="ARBA00004651"/>
    </source>
</evidence>
<dbReference type="Proteomes" id="UP000255328">
    <property type="component" value="Unassembled WGS sequence"/>
</dbReference>
<feature type="transmembrane region" description="Helical" evidence="8">
    <location>
        <begin position="6"/>
        <end position="27"/>
    </location>
</feature>
<dbReference type="GO" id="GO:0005886">
    <property type="term" value="C:plasma membrane"/>
    <property type="evidence" value="ECO:0007669"/>
    <property type="project" value="UniProtKB-SubCell"/>
</dbReference>
<dbReference type="OrthoDB" id="9810047at2"/>
<dbReference type="InterPro" id="IPR024528">
    <property type="entry name" value="ThrE_2"/>
</dbReference>
<keyword evidence="3" id="KW-0997">Cell inner membrane</keyword>
<proteinExistence type="inferred from homology"/>
<accession>A0A377GY60</accession>